<dbReference type="Pfam" id="PF17754">
    <property type="entry name" value="TetR_C_14"/>
    <property type="match status" value="1"/>
</dbReference>
<dbReference type="InterPro" id="IPR001647">
    <property type="entry name" value="HTH_TetR"/>
</dbReference>
<organism evidence="7 8">
    <name type="scientific">Arthrobacter wenxiniae</name>
    <dbReference type="NCBI Taxonomy" id="2713570"/>
    <lineage>
        <taxon>Bacteria</taxon>
        <taxon>Bacillati</taxon>
        <taxon>Actinomycetota</taxon>
        <taxon>Actinomycetes</taxon>
        <taxon>Micrococcales</taxon>
        <taxon>Micrococcaceae</taxon>
        <taxon>Arthrobacter</taxon>
    </lineage>
</organism>
<evidence type="ECO:0000313" key="7">
    <source>
        <dbReference type="EMBL" id="NVM94475.1"/>
    </source>
</evidence>
<dbReference type="AlphaFoldDB" id="A0A7Y7IFE3"/>
<dbReference type="PROSITE" id="PS50977">
    <property type="entry name" value="HTH_TETR_2"/>
    <property type="match status" value="1"/>
</dbReference>
<sequence>MTESANKGSAPGPGLRARKREATRSAITSAARRFTADHGLSGFTIEQLCEDVGISRRTFFNYFPSKEDAIVGHLLDEFPAEALAAFAAGGSTEAGAERGPHGLTTTLLRDLFALTVAMADQMDFTRENVRALIEVMKVEPQLMIKMMGSAEAREHEFADIIAQREGLDPDDPAALLVASLFGTLSRRASQRFFSEENTLRYPDILAGHLAQARQFFVFSALTFEGTR</sequence>
<dbReference type="PANTHER" id="PTHR30055:SF238">
    <property type="entry name" value="MYCOFACTOCIN BIOSYNTHESIS TRANSCRIPTIONAL REGULATOR MFTR-RELATED"/>
    <property type="match status" value="1"/>
</dbReference>
<keyword evidence="1" id="KW-0805">Transcription regulation</keyword>
<dbReference type="GO" id="GO:0003700">
    <property type="term" value="F:DNA-binding transcription factor activity"/>
    <property type="evidence" value="ECO:0007669"/>
    <property type="project" value="TreeGrafter"/>
</dbReference>
<evidence type="ECO:0000313" key="8">
    <source>
        <dbReference type="Proteomes" id="UP000543556"/>
    </source>
</evidence>
<protein>
    <submittedName>
        <fullName evidence="7">TetR/AcrR family transcriptional regulator</fullName>
    </submittedName>
</protein>
<reference evidence="7 8" key="1">
    <citation type="submission" date="2020-02" db="EMBL/GenBank/DDBJ databases">
        <title>Genome sequence of strain AETb3-4.</title>
        <authorList>
            <person name="Gao J."/>
            <person name="Zhang X."/>
        </authorList>
    </citation>
    <scope>NUCLEOTIDE SEQUENCE [LARGE SCALE GENOMIC DNA]</scope>
    <source>
        <strain evidence="7 8">AETb3-4</strain>
    </source>
</reference>
<evidence type="ECO:0000256" key="4">
    <source>
        <dbReference type="PROSITE-ProRule" id="PRU00335"/>
    </source>
</evidence>
<dbReference type="SUPFAM" id="SSF46689">
    <property type="entry name" value="Homeodomain-like"/>
    <property type="match status" value="1"/>
</dbReference>
<dbReference type="RefSeq" id="WP_176634195.1">
    <property type="nucleotide sequence ID" value="NZ_JAAMFM010000005.1"/>
</dbReference>
<keyword evidence="8" id="KW-1185">Reference proteome</keyword>
<dbReference type="InterPro" id="IPR009057">
    <property type="entry name" value="Homeodomain-like_sf"/>
</dbReference>
<feature type="DNA-binding region" description="H-T-H motif" evidence="4">
    <location>
        <begin position="44"/>
        <end position="63"/>
    </location>
</feature>
<dbReference type="GO" id="GO:0000976">
    <property type="term" value="F:transcription cis-regulatory region binding"/>
    <property type="evidence" value="ECO:0007669"/>
    <property type="project" value="TreeGrafter"/>
</dbReference>
<dbReference type="InterPro" id="IPR041347">
    <property type="entry name" value="MftR_C"/>
</dbReference>
<dbReference type="PANTHER" id="PTHR30055">
    <property type="entry name" value="HTH-TYPE TRANSCRIPTIONAL REGULATOR RUTR"/>
    <property type="match status" value="1"/>
</dbReference>
<evidence type="ECO:0000256" key="2">
    <source>
        <dbReference type="ARBA" id="ARBA00023125"/>
    </source>
</evidence>
<dbReference type="Proteomes" id="UP000543556">
    <property type="component" value="Unassembled WGS sequence"/>
</dbReference>
<evidence type="ECO:0000259" key="6">
    <source>
        <dbReference type="PROSITE" id="PS50977"/>
    </source>
</evidence>
<feature type="domain" description="HTH tetR-type" evidence="6">
    <location>
        <begin position="21"/>
        <end position="81"/>
    </location>
</feature>
<evidence type="ECO:0000256" key="1">
    <source>
        <dbReference type="ARBA" id="ARBA00023015"/>
    </source>
</evidence>
<proteinExistence type="predicted"/>
<gene>
    <name evidence="7" type="ORF">G6034_06035</name>
</gene>
<feature type="region of interest" description="Disordered" evidence="5">
    <location>
        <begin position="1"/>
        <end position="22"/>
    </location>
</feature>
<evidence type="ECO:0000256" key="3">
    <source>
        <dbReference type="ARBA" id="ARBA00023163"/>
    </source>
</evidence>
<accession>A0A7Y7IFE3</accession>
<dbReference type="Gene3D" id="1.10.357.10">
    <property type="entry name" value="Tetracycline Repressor, domain 2"/>
    <property type="match status" value="1"/>
</dbReference>
<name>A0A7Y7IFE3_9MICC</name>
<dbReference type="InterPro" id="IPR023772">
    <property type="entry name" value="DNA-bd_HTH_TetR-type_CS"/>
</dbReference>
<dbReference type="EMBL" id="JAAMFM010000005">
    <property type="protein sequence ID" value="NVM94475.1"/>
    <property type="molecule type" value="Genomic_DNA"/>
</dbReference>
<keyword evidence="2 4" id="KW-0238">DNA-binding</keyword>
<comment type="caution">
    <text evidence="7">The sequence shown here is derived from an EMBL/GenBank/DDBJ whole genome shotgun (WGS) entry which is preliminary data.</text>
</comment>
<evidence type="ECO:0000256" key="5">
    <source>
        <dbReference type="SAM" id="MobiDB-lite"/>
    </source>
</evidence>
<dbReference type="Pfam" id="PF00440">
    <property type="entry name" value="TetR_N"/>
    <property type="match status" value="1"/>
</dbReference>
<dbReference type="InterPro" id="IPR050109">
    <property type="entry name" value="HTH-type_TetR-like_transc_reg"/>
</dbReference>
<dbReference type="PROSITE" id="PS01081">
    <property type="entry name" value="HTH_TETR_1"/>
    <property type="match status" value="1"/>
</dbReference>
<keyword evidence="3" id="KW-0804">Transcription</keyword>